<dbReference type="OrthoDB" id="9573766at2759"/>
<proteinExistence type="predicted"/>
<evidence type="ECO:0000313" key="2">
    <source>
        <dbReference type="RefSeq" id="XP_020010532.2"/>
    </source>
</evidence>
<evidence type="ECO:0000313" key="1">
    <source>
        <dbReference type="Proteomes" id="UP001732720"/>
    </source>
</evidence>
<name>A0A8B7TUR2_CASCN</name>
<protein>
    <submittedName>
        <fullName evidence="2">Cancer/testis antigen 55-like</fullName>
    </submittedName>
</protein>
<dbReference type="InterPro" id="IPR025223">
    <property type="entry name" value="S1-like_RNA-bd_dom"/>
</dbReference>
<dbReference type="KEGG" id="ccan:109679882"/>
<dbReference type="GO" id="GO:0005737">
    <property type="term" value="C:cytoplasm"/>
    <property type="evidence" value="ECO:0007669"/>
    <property type="project" value="UniProtKB-SubCell"/>
</dbReference>
<accession>A0A8B7TUR2</accession>
<dbReference type="Pfam" id="PF14444">
    <property type="entry name" value="S1-like"/>
    <property type="match status" value="1"/>
</dbReference>
<dbReference type="KEGG" id="ccan:109679884"/>
<sequence>MMRLLNRVLAFFRRRRQPGYYAQQQSLLQGSTYLHTIRGVVTSLCPDHGWIDDCIFFHNVAVTGNVPLRVGQQVIAVVEEEETAHRLEAIKVEPFSHPFDCNGLSGLRTRLLISCVTAVTSDAVYISNDTYFSMDIVSEGFVPYKGDWIQVEYSTQPGTSNIIAHSLKPTNCSHIDEVYISNMHGSQGVIDDAIFFTLDSLKLPPGYVPQLHDLVDVVIVESAQSCYTWRAVSMTPVQMSQ</sequence>
<dbReference type="PANTHER" id="PTHR45418:SF1">
    <property type="entry name" value="CANCER_TESTIS ANTIGEN 55"/>
    <property type="match status" value="1"/>
</dbReference>
<reference evidence="2" key="1">
    <citation type="submission" date="2025-08" db="UniProtKB">
        <authorList>
            <consortium name="RefSeq"/>
        </authorList>
    </citation>
    <scope>IDENTIFICATION</scope>
</reference>
<dbReference type="KEGG" id="ccan:109679920"/>
<dbReference type="Proteomes" id="UP001732720">
    <property type="component" value="Chromosome X"/>
</dbReference>
<gene>
    <name evidence="2" type="primary">LOC109679882</name>
</gene>
<dbReference type="RefSeq" id="XP_020010532.2">
    <property type="nucleotide sequence ID" value="XM_020154943.2"/>
</dbReference>
<dbReference type="PANTHER" id="PTHR45418">
    <property type="entry name" value="CANCER/TESTIS ANTIGEN 55"/>
    <property type="match status" value="1"/>
</dbReference>
<organism evidence="2">
    <name type="scientific">Castor canadensis</name>
    <name type="common">American beaver</name>
    <dbReference type="NCBI Taxonomy" id="51338"/>
    <lineage>
        <taxon>Eukaryota</taxon>
        <taxon>Metazoa</taxon>
        <taxon>Chordata</taxon>
        <taxon>Craniata</taxon>
        <taxon>Vertebrata</taxon>
        <taxon>Euteleostomi</taxon>
        <taxon>Mammalia</taxon>
        <taxon>Eutheria</taxon>
        <taxon>Euarchontoglires</taxon>
        <taxon>Glires</taxon>
        <taxon>Rodentia</taxon>
        <taxon>Castorimorpha</taxon>
        <taxon>Castoridae</taxon>
        <taxon>Castor</taxon>
    </lineage>
</organism>
<keyword evidence="1" id="KW-1185">Reference proteome</keyword>